<name>A0ABY0SYM5_9RHOB</name>
<accession>A0ABY0SYM5</accession>
<evidence type="ECO:0000313" key="3">
    <source>
        <dbReference type="EMBL" id="SDP61869.1"/>
    </source>
</evidence>
<evidence type="ECO:0000313" key="4">
    <source>
        <dbReference type="Proteomes" id="UP000198646"/>
    </source>
</evidence>
<feature type="domain" description="ParB-like N-terminal" evidence="2">
    <location>
        <begin position="84"/>
        <end position="183"/>
    </location>
</feature>
<dbReference type="InterPro" id="IPR036086">
    <property type="entry name" value="ParB/Sulfiredoxin_sf"/>
</dbReference>
<comment type="caution">
    <text evidence="3">The sequence shown here is derived from an EMBL/GenBank/DDBJ whole genome shotgun (WGS) entry which is preliminary data.</text>
</comment>
<keyword evidence="4" id="KW-1185">Reference proteome</keyword>
<evidence type="ECO:0000256" key="1">
    <source>
        <dbReference type="SAM" id="MobiDB-lite"/>
    </source>
</evidence>
<dbReference type="InterPro" id="IPR050336">
    <property type="entry name" value="Chromosome_partition/occlusion"/>
</dbReference>
<sequence length="347" mass="37512">MAKRKRLTPPRGDYLAEEPVTDAGSMPPLETKALFPTYPQGVAPKMRSPSPPIAHVAGDAATSAALAEVTAEFHSARAEGRMVQSLQLDQIESSYLVRDRLVADDEDMAALRASLSARGQQTPIEVVATEQGGYGLISGWRRLTALTQLYKETGDARFSTVLALVRRPIDAADAYVAMVEENEIRVGLSYFERARIVSRAVEEGVYVDTKSALNGLFGNGSRAKRSKIKSFLPVVEQLGPYLSYPAGIGERLGLALSQKLQADEAFKSDVVEALNKLGNAPTLEAEQDILAAALETPKAPKIAKQAGGKREELSPGLWLERSAKTITIGGEELTPEIEERIRAALKL</sequence>
<dbReference type="Pfam" id="PF02195">
    <property type="entry name" value="ParB_N"/>
    <property type="match status" value="1"/>
</dbReference>
<dbReference type="Gene3D" id="3.90.1530.30">
    <property type="match status" value="1"/>
</dbReference>
<dbReference type="RefSeq" id="WP_093734125.1">
    <property type="nucleotide sequence ID" value="NZ_FNJD01000023.1"/>
</dbReference>
<evidence type="ECO:0000259" key="2">
    <source>
        <dbReference type="SMART" id="SM00470"/>
    </source>
</evidence>
<dbReference type="InterPro" id="IPR037972">
    <property type="entry name" value="RepB_N"/>
</dbReference>
<reference evidence="3 4" key="1">
    <citation type="submission" date="2016-10" db="EMBL/GenBank/DDBJ databases">
        <authorList>
            <person name="Varghese N."/>
            <person name="Submissions S."/>
        </authorList>
    </citation>
    <scope>NUCLEOTIDE SEQUENCE [LARGE SCALE GENOMIC DNA]</scope>
    <source>
        <strain evidence="3 4">DSM 17584</strain>
    </source>
</reference>
<dbReference type="SMART" id="SM00470">
    <property type="entry name" value="ParB"/>
    <property type="match status" value="1"/>
</dbReference>
<proteinExistence type="predicted"/>
<feature type="region of interest" description="Disordered" evidence="1">
    <location>
        <begin position="1"/>
        <end position="28"/>
    </location>
</feature>
<gene>
    <name evidence="3" type="ORF">SAMN04488512_12324</name>
</gene>
<dbReference type="CDD" id="cd16405">
    <property type="entry name" value="RepB_like_N"/>
    <property type="match status" value="1"/>
</dbReference>
<dbReference type="SUPFAM" id="SSF110849">
    <property type="entry name" value="ParB/Sulfiredoxin"/>
    <property type="match status" value="1"/>
</dbReference>
<organism evidence="3 4">
    <name type="scientific">Sulfitobacter litoralis</name>
    <dbReference type="NCBI Taxonomy" id="335975"/>
    <lineage>
        <taxon>Bacteria</taxon>
        <taxon>Pseudomonadati</taxon>
        <taxon>Pseudomonadota</taxon>
        <taxon>Alphaproteobacteria</taxon>
        <taxon>Rhodobacterales</taxon>
        <taxon>Roseobacteraceae</taxon>
        <taxon>Sulfitobacter</taxon>
    </lineage>
</organism>
<dbReference type="PANTHER" id="PTHR33375">
    <property type="entry name" value="CHROMOSOME-PARTITIONING PROTEIN PARB-RELATED"/>
    <property type="match status" value="1"/>
</dbReference>
<dbReference type="PANTHER" id="PTHR33375:SF1">
    <property type="entry name" value="CHROMOSOME-PARTITIONING PROTEIN PARB-RELATED"/>
    <property type="match status" value="1"/>
</dbReference>
<dbReference type="InterPro" id="IPR003115">
    <property type="entry name" value="ParB_N"/>
</dbReference>
<dbReference type="EMBL" id="FNJD01000023">
    <property type="protein sequence ID" value="SDP61869.1"/>
    <property type="molecule type" value="Genomic_DNA"/>
</dbReference>
<dbReference type="Proteomes" id="UP000198646">
    <property type="component" value="Unassembled WGS sequence"/>
</dbReference>
<protein>
    <submittedName>
        <fullName evidence="3">ParB-like nuclease domain-containing protein</fullName>
    </submittedName>
</protein>